<evidence type="ECO:0000256" key="2">
    <source>
        <dbReference type="ARBA" id="ARBA00004370"/>
    </source>
</evidence>
<dbReference type="PROSITE" id="PS50109">
    <property type="entry name" value="HIS_KIN"/>
    <property type="match status" value="1"/>
</dbReference>
<dbReference type="Pfam" id="PF02518">
    <property type="entry name" value="HATPase_c"/>
    <property type="match status" value="1"/>
</dbReference>
<evidence type="ECO:0000256" key="13">
    <source>
        <dbReference type="PROSITE-ProRule" id="PRU00169"/>
    </source>
</evidence>
<dbReference type="SUPFAM" id="SSF52172">
    <property type="entry name" value="CheY-like"/>
    <property type="match status" value="1"/>
</dbReference>
<gene>
    <name evidence="17" type="ORF">LXM26_19095</name>
</gene>
<dbReference type="CDD" id="cd17546">
    <property type="entry name" value="REC_hyHK_CKI1_RcsC-like"/>
    <property type="match status" value="1"/>
</dbReference>
<feature type="transmembrane region" description="Helical" evidence="14">
    <location>
        <begin position="131"/>
        <end position="150"/>
    </location>
</feature>
<dbReference type="SMART" id="SM00448">
    <property type="entry name" value="REC"/>
    <property type="match status" value="1"/>
</dbReference>
<dbReference type="Gene3D" id="3.30.565.10">
    <property type="entry name" value="Histidine kinase-like ATPase, C-terminal domain"/>
    <property type="match status" value="1"/>
</dbReference>
<comment type="subcellular location">
    <subcellularLocation>
        <location evidence="2">Membrane</location>
    </subcellularLocation>
</comment>
<sequence length="590" mass="67006">MKNIAYAGSFERLWLSEAEAENKLYNKLFCITFLLCNPAASIGFYLAGDPLFLTIIYTHCISGSLIAVLLLLHYKKVITGQQMSFLAQLMMIGFYAYLLAQPHRSYAQSCLNLTLGVIFTGLILRWPVRYALVSSLLSMILYPSAIYFFGEPSAFKMFFTEGGVFLLLAQFLFPFVMKVSVGKDKREFYYRYNLQEQNIELEKQKTIAENATKAKSDFLSMMSHEIRTPLNGIVGIVHIMMDEDQNQKNRNELLTTLKFSSDHLMAVVNDVLDFSKINSDHIQLDEFAFDPGLLFENLRKTFVPRAGEKKLDLIFDIDERLPSHIISDSVRLNQIITNLIHNAVKFTETGYVMFTVREVARDEKTVRLHFTVKDSGIGIPAEEQPTIFESFTQVRPQEEQENKGTGLGLAISKELLRLFKSDIHLESEPEKGSVFSFEIQFPYLEEKVAAKPAVREKIVTAIAYPQAKVLIADDNKINVTLATMLLKRKNILFEVAQNGKEAYELFLQGGFNLILMDLRMPVMDGFESTALIRKIDQRIPIIALTASALESEKDRVHASGFTGYLAKPFIPEDFYAYIFPFLGVQTAKVS</sequence>
<feature type="domain" description="Response regulatory" evidence="16">
    <location>
        <begin position="468"/>
        <end position="582"/>
    </location>
</feature>
<dbReference type="PANTHER" id="PTHR45339">
    <property type="entry name" value="HYBRID SIGNAL TRANSDUCTION HISTIDINE KINASE J"/>
    <property type="match status" value="1"/>
</dbReference>
<evidence type="ECO:0000256" key="4">
    <source>
        <dbReference type="ARBA" id="ARBA00022553"/>
    </source>
</evidence>
<dbReference type="GO" id="GO:0000155">
    <property type="term" value="F:phosphorelay sensor kinase activity"/>
    <property type="evidence" value="ECO:0007669"/>
    <property type="project" value="InterPro"/>
</dbReference>
<feature type="transmembrane region" description="Helical" evidence="14">
    <location>
        <begin position="162"/>
        <end position="181"/>
    </location>
</feature>
<evidence type="ECO:0000259" key="16">
    <source>
        <dbReference type="PROSITE" id="PS50110"/>
    </source>
</evidence>
<evidence type="ECO:0000313" key="18">
    <source>
        <dbReference type="Proteomes" id="UP001139000"/>
    </source>
</evidence>
<dbReference type="InterPro" id="IPR005467">
    <property type="entry name" value="His_kinase_dom"/>
</dbReference>
<dbReference type="InterPro" id="IPR011006">
    <property type="entry name" value="CheY-like_superfamily"/>
</dbReference>
<keyword evidence="12 14" id="KW-0472">Membrane</keyword>
<dbReference type="InterPro" id="IPR036097">
    <property type="entry name" value="HisK_dim/P_sf"/>
</dbReference>
<accession>A0A9X1TG38</accession>
<evidence type="ECO:0000256" key="6">
    <source>
        <dbReference type="ARBA" id="ARBA00022692"/>
    </source>
</evidence>
<name>A0A9X1TG38_9BACT</name>
<dbReference type="SUPFAM" id="SSF55874">
    <property type="entry name" value="ATPase domain of HSP90 chaperone/DNA topoisomerase II/histidine kinase"/>
    <property type="match status" value="1"/>
</dbReference>
<dbReference type="SMART" id="SM00387">
    <property type="entry name" value="HATPase_c"/>
    <property type="match status" value="1"/>
</dbReference>
<dbReference type="Proteomes" id="UP001139000">
    <property type="component" value="Unassembled WGS sequence"/>
</dbReference>
<dbReference type="RefSeq" id="WP_234656580.1">
    <property type="nucleotide sequence ID" value="NZ_CP094997.1"/>
</dbReference>
<evidence type="ECO:0000256" key="7">
    <source>
        <dbReference type="ARBA" id="ARBA00022741"/>
    </source>
</evidence>
<evidence type="ECO:0000256" key="10">
    <source>
        <dbReference type="ARBA" id="ARBA00022989"/>
    </source>
</evidence>
<dbReference type="InterPro" id="IPR004358">
    <property type="entry name" value="Sig_transdc_His_kin-like_C"/>
</dbReference>
<dbReference type="PRINTS" id="PR00344">
    <property type="entry name" value="BCTRLSENSOR"/>
</dbReference>
<dbReference type="InterPro" id="IPR001789">
    <property type="entry name" value="Sig_transdc_resp-reg_receiver"/>
</dbReference>
<comment type="catalytic activity">
    <reaction evidence="1">
        <text>ATP + protein L-histidine = ADP + protein N-phospho-L-histidine.</text>
        <dbReference type="EC" id="2.7.13.3"/>
    </reaction>
</comment>
<keyword evidence="4 13" id="KW-0597">Phosphoprotein</keyword>
<dbReference type="Gene3D" id="3.40.50.2300">
    <property type="match status" value="1"/>
</dbReference>
<evidence type="ECO:0000256" key="3">
    <source>
        <dbReference type="ARBA" id="ARBA00012438"/>
    </source>
</evidence>
<evidence type="ECO:0000256" key="1">
    <source>
        <dbReference type="ARBA" id="ARBA00000085"/>
    </source>
</evidence>
<evidence type="ECO:0000256" key="11">
    <source>
        <dbReference type="ARBA" id="ARBA00023012"/>
    </source>
</evidence>
<dbReference type="FunFam" id="3.30.565.10:FF:000010">
    <property type="entry name" value="Sensor histidine kinase RcsC"/>
    <property type="match status" value="1"/>
</dbReference>
<keyword evidence="6 14" id="KW-0812">Transmembrane</keyword>
<evidence type="ECO:0000256" key="14">
    <source>
        <dbReference type="SAM" id="Phobius"/>
    </source>
</evidence>
<dbReference type="EC" id="2.7.13.3" evidence="3"/>
<organism evidence="17 18">
    <name type="scientific">Dyadobacter chenwenxiniae</name>
    <dbReference type="NCBI Taxonomy" id="2906456"/>
    <lineage>
        <taxon>Bacteria</taxon>
        <taxon>Pseudomonadati</taxon>
        <taxon>Bacteroidota</taxon>
        <taxon>Cytophagia</taxon>
        <taxon>Cytophagales</taxon>
        <taxon>Spirosomataceae</taxon>
        <taxon>Dyadobacter</taxon>
    </lineage>
</organism>
<protein>
    <recommendedName>
        <fullName evidence="3">histidine kinase</fullName>
        <ecNumber evidence="3">2.7.13.3</ecNumber>
    </recommendedName>
</protein>
<dbReference type="InterPro" id="IPR036890">
    <property type="entry name" value="HATPase_C_sf"/>
</dbReference>
<keyword evidence="8" id="KW-0418">Kinase</keyword>
<dbReference type="InterPro" id="IPR003594">
    <property type="entry name" value="HATPase_dom"/>
</dbReference>
<dbReference type="AlphaFoldDB" id="A0A9X1TG38"/>
<evidence type="ECO:0000259" key="15">
    <source>
        <dbReference type="PROSITE" id="PS50109"/>
    </source>
</evidence>
<dbReference type="PROSITE" id="PS50110">
    <property type="entry name" value="RESPONSE_REGULATORY"/>
    <property type="match status" value="1"/>
</dbReference>
<dbReference type="Gene3D" id="1.10.287.130">
    <property type="match status" value="1"/>
</dbReference>
<feature type="transmembrane region" description="Helical" evidence="14">
    <location>
        <begin position="106"/>
        <end position="124"/>
    </location>
</feature>
<feature type="transmembrane region" description="Helical" evidence="14">
    <location>
        <begin position="28"/>
        <end position="46"/>
    </location>
</feature>
<dbReference type="FunFam" id="1.10.287.130:FF:000004">
    <property type="entry name" value="Ethylene receptor 1"/>
    <property type="match status" value="1"/>
</dbReference>
<dbReference type="GO" id="GO:0005524">
    <property type="term" value="F:ATP binding"/>
    <property type="evidence" value="ECO:0007669"/>
    <property type="project" value="UniProtKB-KW"/>
</dbReference>
<feature type="transmembrane region" description="Helical" evidence="14">
    <location>
        <begin position="84"/>
        <end position="100"/>
    </location>
</feature>
<evidence type="ECO:0000256" key="12">
    <source>
        <dbReference type="ARBA" id="ARBA00023136"/>
    </source>
</evidence>
<feature type="transmembrane region" description="Helical" evidence="14">
    <location>
        <begin position="52"/>
        <end position="72"/>
    </location>
</feature>
<keyword evidence="10 14" id="KW-1133">Transmembrane helix</keyword>
<keyword evidence="9 17" id="KW-0067">ATP-binding</keyword>
<dbReference type="InterPro" id="IPR003661">
    <property type="entry name" value="HisK_dim/P_dom"/>
</dbReference>
<dbReference type="GO" id="GO:0016020">
    <property type="term" value="C:membrane"/>
    <property type="evidence" value="ECO:0007669"/>
    <property type="project" value="UniProtKB-SubCell"/>
</dbReference>
<dbReference type="CDD" id="cd16922">
    <property type="entry name" value="HATPase_EvgS-ArcB-TorS-like"/>
    <property type="match status" value="1"/>
</dbReference>
<dbReference type="Pfam" id="PF00512">
    <property type="entry name" value="HisKA"/>
    <property type="match status" value="1"/>
</dbReference>
<evidence type="ECO:0000256" key="8">
    <source>
        <dbReference type="ARBA" id="ARBA00022777"/>
    </source>
</evidence>
<dbReference type="SMART" id="SM00388">
    <property type="entry name" value="HisKA"/>
    <property type="match status" value="1"/>
</dbReference>
<evidence type="ECO:0000256" key="9">
    <source>
        <dbReference type="ARBA" id="ARBA00022840"/>
    </source>
</evidence>
<feature type="domain" description="Histidine kinase" evidence="15">
    <location>
        <begin position="221"/>
        <end position="443"/>
    </location>
</feature>
<keyword evidence="7" id="KW-0547">Nucleotide-binding</keyword>
<keyword evidence="11" id="KW-0902">Two-component regulatory system</keyword>
<dbReference type="EMBL" id="JAJTTC010000005">
    <property type="protein sequence ID" value="MCF0063627.1"/>
    <property type="molecule type" value="Genomic_DNA"/>
</dbReference>
<feature type="modified residue" description="4-aspartylphosphate" evidence="13">
    <location>
        <position position="517"/>
    </location>
</feature>
<proteinExistence type="predicted"/>
<keyword evidence="5" id="KW-0808">Transferase</keyword>
<evidence type="ECO:0000256" key="5">
    <source>
        <dbReference type="ARBA" id="ARBA00022679"/>
    </source>
</evidence>
<dbReference type="PANTHER" id="PTHR45339:SF1">
    <property type="entry name" value="HYBRID SIGNAL TRANSDUCTION HISTIDINE KINASE J"/>
    <property type="match status" value="1"/>
</dbReference>
<dbReference type="CDD" id="cd00082">
    <property type="entry name" value="HisKA"/>
    <property type="match status" value="1"/>
</dbReference>
<dbReference type="Pfam" id="PF00072">
    <property type="entry name" value="Response_reg"/>
    <property type="match status" value="1"/>
</dbReference>
<dbReference type="SUPFAM" id="SSF47384">
    <property type="entry name" value="Homodimeric domain of signal transducing histidine kinase"/>
    <property type="match status" value="1"/>
</dbReference>
<keyword evidence="18" id="KW-1185">Reference proteome</keyword>
<comment type="caution">
    <text evidence="17">The sequence shown here is derived from an EMBL/GenBank/DDBJ whole genome shotgun (WGS) entry which is preliminary data.</text>
</comment>
<reference evidence="17" key="1">
    <citation type="submission" date="2021-12" db="EMBL/GenBank/DDBJ databases">
        <title>Novel species in genus Dyadobacter.</title>
        <authorList>
            <person name="Ma C."/>
        </authorList>
    </citation>
    <scope>NUCLEOTIDE SEQUENCE</scope>
    <source>
        <strain evidence="17">LJ419</strain>
    </source>
</reference>
<evidence type="ECO:0000313" key="17">
    <source>
        <dbReference type="EMBL" id="MCF0063627.1"/>
    </source>
</evidence>